<sequence>MEPKTEKEYQDNKLPFVKTQYGVFDPSTGKVVPCKSREYAHGIGGRFIPMVRHVSEWLEDKGGE</sequence>
<reference evidence="1 2" key="1">
    <citation type="submission" date="2018-06" db="EMBL/GenBank/DDBJ databases">
        <title>NTM in soil in Japan.</title>
        <authorList>
            <person name="Ohya K."/>
        </authorList>
    </citation>
    <scope>NUCLEOTIDE SEQUENCE [LARGE SCALE GENOMIC DNA]</scope>
    <source>
        <strain evidence="1 2">GF28</strain>
    </source>
</reference>
<gene>
    <name evidence="1" type="ORF">DQP57_00525</name>
</gene>
<protein>
    <submittedName>
        <fullName evidence="1">Uncharacterized protein</fullName>
    </submittedName>
</protein>
<dbReference type="EMBL" id="QMEV01000001">
    <property type="protein sequence ID" value="RAV17543.1"/>
    <property type="molecule type" value="Genomic_DNA"/>
</dbReference>
<accession>A0A329MFU5</accession>
<dbReference type="AlphaFoldDB" id="A0A329MFU5"/>
<name>A0A329MFU5_9MYCO</name>
<organism evidence="1 2">
    <name type="scientific">Mycobacterium colombiense</name>
    <dbReference type="NCBI Taxonomy" id="339268"/>
    <lineage>
        <taxon>Bacteria</taxon>
        <taxon>Bacillati</taxon>
        <taxon>Actinomycetota</taxon>
        <taxon>Actinomycetes</taxon>
        <taxon>Mycobacteriales</taxon>
        <taxon>Mycobacteriaceae</taxon>
        <taxon>Mycobacterium</taxon>
        <taxon>Mycobacterium avium complex (MAC)</taxon>
    </lineage>
</organism>
<proteinExistence type="predicted"/>
<dbReference type="Proteomes" id="UP000250915">
    <property type="component" value="Unassembled WGS sequence"/>
</dbReference>
<evidence type="ECO:0000313" key="1">
    <source>
        <dbReference type="EMBL" id="RAV17543.1"/>
    </source>
</evidence>
<evidence type="ECO:0000313" key="2">
    <source>
        <dbReference type="Proteomes" id="UP000250915"/>
    </source>
</evidence>
<dbReference type="RefSeq" id="WP_112630703.1">
    <property type="nucleotide sequence ID" value="NZ_QMEV01000001.1"/>
</dbReference>
<comment type="caution">
    <text evidence="1">The sequence shown here is derived from an EMBL/GenBank/DDBJ whole genome shotgun (WGS) entry which is preliminary data.</text>
</comment>